<organism evidence="2 3">
    <name type="scientific">Tetranychus urticae</name>
    <name type="common">Two-spotted spider mite</name>
    <dbReference type="NCBI Taxonomy" id="32264"/>
    <lineage>
        <taxon>Eukaryota</taxon>
        <taxon>Metazoa</taxon>
        <taxon>Ecdysozoa</taxon>
        <taxon>Arthropoda</taxon>
        <taxon>Chelicerata</taxon>
        <taxon>Arachnida</taxon>
        <taxon>Acari</taxon>
        <taxon>Acariformes</taxon>
        <taxon>Trombidiformes</taxon>
        <taxon>Prostigmata</taxon>
        <taxon>Eleutherengona</taxon>
        <taxon>Raphignathae</taxon>
        <taxon>Tetranychoidea</taxon>
        <taxon>Tetranychidae</taxon>
        <taxon>Tetranychus</taxon>
    </lineage>
</organism>
<feature type="compositionally biased region" description="Low complexity" evidence="1">
    <location>
        <begin position="1"/>
        <end position="18"/>
    </location>
</feature>
<name>T1JRA4_TETUR</name>
<dbReference type="AlphaFoldDB" id="T1JRA4"/>
<evidence type="ECO:0000256" key="1">
    <source>
        <dbReference type="SAM" id="MobiDB-lite"/>
    </source>
</evidence>
<reference evidence="2" key="2">
    <citation type="submission" date="2015-06" db="UniProtKB">
        <authorList>
            <consortium name="EnsemblMetazoa"/>
        </authorList>
    </citation>
    <scope>IDENTIFICATION</scope>
</reference>
<feature type="region of interest" description="Disordered" evidence="1">
    <location>
        <begin position="1"/>
        <end position="30"/>
    </location>
</feature>
<evidence type="ECO:0000313" key="3">
    <source>
        <dbReference type="Proteomes" id="UP000015104"/>
    </source>
</evidence>
<protein>
    <submittedName>
        <fullName evidence="2">Uncharacterized protein</fullName>
    </submittedName>
</protein>
<accession>T1JRA4</accession>
<dbReference type="Proteomes" id="UP000015104">
    <property type="component" value="Unassembled WGS sequence"/>
</dbReference>
<reference evidence="3" key="1">
    <citation type="submission" date="2011-08" db="EMBL/GenBank/DDBJ databases">
        <authorList>
            <person name="Rombauts S."/>
        </authorList>
    </citation>
    <scope>NUCLEOTIDE SEQUENCE</scope>
    <source>
        <strain evidence="3">London</strain>
    </source>
</reference>
<evidence type="ECO:0000313" key="2">
    <source>
        <dbReference type="EnsemblMetazoa" id="tetur01g06170.1"/>
    </source>
</evidence>
<keyword evidence="3" id="KW-1185">Reference proteome</keyword>
<dbReference type="HOGENOM" id="CLU_1888429_0_0_1"/>
<sequence>MSSSSLNSYSSYGGSTSKKTPKRITRENDIDKVEKIKTQLDSLKIELDTYKANLAPEVNLEDYRLDNHEARKLMTTLESFANELSSKLSVMKQLSTVPKDQPSLVIDDEALAEAKRTVEDAKCILENLRVTGRAE</sequence>
<dbReference type="KEGG" id="tut:107362497"/>
<dbReference type="EnsemblMetazoa" id="tetur01g06170.1">
    <property type="protein sequence ID" value="tetur01g06170.1"/>
    <property type="gene ID" value="tetur01g06170"/>
</dbReference>
<dbReference type="OMA" id="LDETICI"/>
<dbReference type="EMBL" id="CAEY01000447">
    <property type="status" value="NOT_ANNOTATED_CDS"/>
    <property type="molecule type" value="Genomic_DNA"/>
</dbReference>
<dbReference type="OrthoDB" id="10504285at2759"/>
<proteinExistence type="predicted"/>
<gene>
    <name evidence="2" type="primary">107362497</name>
</gene>